<dbReference type="InterPro" id="IPR014347">
    <property type="entry name" value="Tautomerase/MIF_sf"/>
</dbReference>
<dbReference type="Pfam" id="PF14552">
    <property type="entry name" value="Tautomerase_2"/>
    <property type="match status" value="1"/>
</dbReference>
<dbReference type="EMBL" id="JACHLR010000039">
    <property type="protein sequence ID" value="MBB4860950.1"/>
    <property type="molecule type" value="Genomic_DNA"/>
</dbReference>
<reference evidence="1 2" key="1">
    <citation type="submission" date="2020-08" db="EMBL/GenBank/DDBJ databases">
        <title>Functional genomics of gut bacteria from endangered species of beetles.</title>
        <authorList>
            <person name="Carlos-Shanley C."/>
        </authorList>
    </citation>
    <scope>NUCLEOTIDE SEQUENCE [LARGE SCALE GENOMIC DNA]</scope>
    <source>
        <strain evidence="1 2">S00245</strain>
    </source>
</reference>
<keyword evidence="2" id="KW-1185">Reference proteome</keyword>
<dbReference type="InterPro" id="IPR037479">
    <property type="entry name" value="Tauto_MSAD"/>
</dbReference>
<dbReference type="Proteomes" id="UP000555448">
    <property type="component" value="Unassembled WGS sequence"/>
</dbReference>
<proteinExistence type="predicted"/>
<name>A0A7W7KDP7_9SPHN</name>
<accession>A0A7W7KDP7</accession>
<comment type="caution">
    <text evidence="1">The sequence shown here is derived from an EMBL/GenBank/DDBJ whole genome shotgun (WGS) entry which is preliminary data.</text>
</comment>
<organism evidence="1 2">
    <name type="scientific">Novosphingobium chloroacetimidivorans</name>
    <dbReference type="NCBI Taxonomy" id="1428314"/>
    <lineage>
        <taxon>Bacteria</taxon>
        <taxon>Pseudomonadati</taxon>
        <taxon>Pseudomonadota</taxon>
        <taxon>Alphaproteobacteria</taxon>
        <taxon>Sphingomonadales</taxon>
        <taxon>Sphingomonadaceae</taxon>
        <taxon>Novosphingobium</taxon>
    </lineage>
</organism>
<dbReference type="SUPFAM" id="SSF55331">
    <property type="entry name" value="Tautomerase/MIF"/>
    <property type="match status" value="1"/>
</dbReference>
<dbReference type="AlphaFoldDB" id="A0A7W7KDP7"/>
<protein>
    <submittedName>
        <fullName evidence="1">Uncharacterized protein</fullName>
    </submittedName>
</protein>
<dbReference type="Gene3D" id="3.30.429.10">
    <property type="entry name" value="Macrophage Migration Inhibitory Factor"/>
    <property type="match status" value="1"/>
</dbReference>
<evidence type="ECO:0000313" key="1">
    <source>
        <dbReference type="EMBL" id="MBB4860950.1"/>
    </source>
</evidence>
<gene>
    <name evidence="1" type="ORF">HNO88_004296</name>
</gene>
<evidence type="ECO:0000313" key="2">
    <source>
        <dbReference type="Proteomes" id="UP000555448"/>
    </source>
</evidence>
<sequence length="63" mass="7280">MAFQRTPDFVLIWVMSTVGSDKESKFTFHRYIAGKLGVRHDNNMINKVFVDKSGWSFGNRQPS</sequence>